<evidence type="ECO:0000313" key="2">
    <source>
        <dbReference type="Proteomes" id="UP000075225"/>
    </source>
</evidence>
<protein>
    <submittedName>
        <fullName evidence="1">Putative tubulin</fullName>
    </submittedName>
</protein>
<name>A0A151H0K1_TOXGO</name>
<dbReference type="EMBL" id="AHZP02002851">
    <property type="protein sequence ID" value="KYK62864.1"/>
    <property type="molecule type" value="Genomic_DNA"/>
</dbReference>
<reference evidence="2" key="1">
    <citation type="submission" date="2016-03" db="EMBL/GenBank/DDBJ databases">
        <authorList>
            <person name="Sibley D."/>
            <person name="Venepally P."/>
            <person name="Karamycheva S."/>
            <person name="Hadjithomas M."/>
            <person name="Khan A."/>
            <person name="Brunk B."/>
            <person name="Roos D."/>
            <person name="Caler E."/>
            <person name="Lorenzi H."/>
        </authorList>
    </citation>
    <scope>NUCLEOTIDE SEQUENCE [LARGE SCALE GENOMIC DNA]</scope>
    <source>
        <strain evidence="2">TgCatPRC2</strain>
    </source>
</reference>
<dbReference type="VEuPathDB" id="ToxoDB:TGPRC2_275970A"/>
<sequence>MRPMRCTCRCLAAAFLVRGAGISVSDLLNNIR</sequence>
<comment type="caution">
    <text evidence="1">The sequence shown here is derived from an EMBL/GenBank/DDBJ whole genome shotgun (WGS) entry which is preliminary data.</text>
</comment>
<proteinExistence type="predicted"/>
<accession>A0A151H0K1</accession>
<gene>
    <name evidence="1" type="ORF">TGPRC2_275970A</name>
</gene>
<feature type="non-terminal residue" evidence="1">
    <location>
        <position position="32"/>
    </location>
</feature>
<evidence type="ECO:0000313" key="1">
    <source>
        <dbReference type="EMBL" id="KYK62864.1"/>
    </source>
</evidence>
<dbReference type="Proteomes" id="UP000075225">
    <property type="component" value="Unassembled WGS sequence"/>
</dbReference>
<organism evidence="1 2">
    <name type="scientific">Toxoplasma gondii TgCatPRC2</name>
    <dbReference type="NCBI Taxonomy" id="1130821"/>
    <lineage>
        <taxon>Eukaryota</taxon>
        <taxon>Sar</taxon>
        <taxon>Alveolata</taxon>
        <taxon>Apicomplexa</taxon>
        <taxon>Conoidasida</taxon>
        <taxon>Coccidia</taxon>
        <taxon>Eucoccidiorida</taxon>
        <taxon>Eimeriorina</taxon>
        <taxon>Sarcocystidae</taxon>
        <taxon>Toxoplasma</taxon>
    </lineage>
</organism>
<dbReference type="AlphaFoldDB" id="A0A151H0K1"/>